<sequence length="175" mass="20782">MMIVPLSRVTSAAGVLRVFGYEGREANVSCHYRRTHQSNKKYFCKNDCSRERDKITQTKEDKYSIYDDKDKQLFTVTISELTYMDAGKYWCGVSRFGRDIYTEVRLDVYFPSLTIEYSCRTDLLTVFFWLFYLHLACFYTLTFTFTALIYTSRWVTDATVLNNYSHKKFQTTLIY</sequence>
<evidence type="ECO:0000256" key="2">
    <source>
        <dbReference type="ARBA" id="ARBA00022692"/>
    </source>
</evidence>
<dbReference type="SMART" id="SM00409">
    <property type="entry name" value="IG"/>
    <property type="match status" value="1"/>
</dbReference>
<dbReference type="InterPro" id="IPR013106">
    <property type="entry name" value="Ig_V-set"/>
</dbReference>
<dbReference type="STRING" id="144197.ENSSPAP00000021925"/>
<dbReference type="GO" id="GO:0005886">
    <property type="term" value="C:plasma membrane"/>
    <property type="evidence" value="ECO:0007669"/>
    <property type="project" value="TreeGrafter"/>
</dbReference>
<evidence type="ECO:0000313" key="6">
    <source>
        <dbReference type="Ensembl" id="ENSSPAP00000021925.1"/>
    </source>
</evidence>
<keyword evidence="3 4" id="KW-0472">Membrane</keyword>
<reference evidence="6" key="1">
    <citation type="submission" date="2023-09" db="UniProtKB">
        <authorList>
            <consortium name="Ensembl"/>
        </authorList>
    </citation>
    <scope>IDENTIFICATION</scope>
</reference>
<evidence type="ECO:0000256" key="1">
    <source>
        <dbReference type="ARBA" id="ARBA00004370"/>
    </source>
</evidence>
<proteinExistence type="predicted"/>
<name>A0A3B5AM28_9TELE</name>
<evidence type="ECO:0000259" key="5">
    <source>
        <dbReference type="SMART" id="SM00409"/>
    </source>
</evidence>
<organism evidence="6">
    <name type="scientific">Stegastes partitus</name>
    <name type="common">bicolor damselfish</name>
    <dbReference type="NCBI Taxonomy" id="144197"/>
    <lineage>
        <taxon>Eukaryota</taxon>
        <taxon>Metazoa</taxon>
        <taxon>Chordata</taxon>
        <taxon>Craniata</taxon>
        <taxon>Vertebrata</taxon>
        <taxon>Euteleostomi</taxon>
        <taxon>Actinopterygii</taxon>
        <taxon>Neopterygii</taxon>
        <taxon>Teleostei</taxon>
        <taxon>Neoteleostei</taxon>
        <taxon>Acanthomorphata</taxon>
        <taxon>Ovalentaria</taxon>
        <taxon>Pomacentridae</taxon>
        <taxon>Stegastes</taxon>
    </lineage>
</organism>
<comment type="subcellular location">
    <subcellularLocation>
        <location evidence="1">Membrane</location>
    </subcellularLocation>
</comment>
<evidence type="ECO:0000256" key="4">
    <source>
        <dbReference type="SAM" id="Phobius"/>
    </source>
</evidence>
<protein>
    <recommendedName>
        <fullName evidence="5">Immunoglobulin domain-containing protein</fullName>
    </recommendedName>
</protein>
<dbReference type="GeneTree" id="ENSGT01150000287415"/>
<dbReference type="Ensembl" id="ENSSPAT00000022273.1">
    <property type="protein sequence ID" value="ENSSPAP00000021925.1"/>
    <property type="gene ID" value="ENSSPAG00000016567.1"/>
</dbReference>
<keyword evidence="4" id="KW-1133">Transmembrane helix</keyword>
<dbReference type="AlphaFoldDB" id="A0A3B5AM28"/>
<dbReference type="InterPro" id="IPR003599">
    <property type="entry name" value="Ig_sub"/>
</dbReference>
<feature type="domain" description="Immunoglobulin" evidence="5">
    <location>
        <begin position="15"/>
        <end position="109"/>
    </location>
</feature>
<dbReference type="SUPFAM" id="SSF48726">
    <property type="entry name" value="Immunoglobulin"/>
    <property type="match status" value="1"/>
</dbReference>
<evidence type="ECO:0000256" key="3">
    <source>
        <dbReference type="ARBA" id="ARBA00023136"/>
    </source>
</evidence>
<dbReference type="Gene3D" id="2.60.40.10">
    <property type="entry name" value="Immunoglobulins"/>
    <property type="match status" value="1"/>
</dbReference>
<dbReference type="PANTHER" id="PTHR11860">
    <property type="entry name" value="POLYMERIC-IMMUNOGLOBULIN RECEPTOR"/>
    <property type="match status" value="1"/>
</dbReference>
<dbReference type="InterPro" id="IPR050671">
    <property type="entry name" value="CD300_family_receptors"/>
</dbReference>
<feature type="transmembrane region" description="Helical" evidence="4">
    <location>
        <begin position="126"/>
        <end position="150"/>
    </location>
</feature>
<accession>A0A3B5AM28</accession>
<dbReference type="GO" id="GO:0004888">
    <property type="term" value="F:transmembrane signaling receptor activity"/>
    <property type="evidence" value="ECO:0007669"/>
    <property type="project" value="TreeGrafter"/>
</dbReference>
<dbReference type="InterPro" id="IPR036179">
    <property type="entry name" value="Ig-like_dom_sf"/>
</dbReference>
<keyword evidence="2 4" id="KW-0812">Transmembrane</keyword>
<dbReference type="Pfam" id="PF07686">
    <property type="entry name" value="V-set"/>
    <property type="match status" value="1"/>
</dbReference>
<dbReference type="InterPro" id="IPR013783">
    <property type="entry name" value="Ig-like_fold"/>
</dbReference>
<dbReference type="PANTHER" id="PTHR11860:SF118">
    <property type="entry name" value="CMRF35-LIKE MOLECULE 3-RELATED"/>
    <property type="match status" value="1"/>
</dbReference>